<sequence length="414" mass="46264">MGEITSINVFVWTWDRVLAQKEWAKVGPDTWTKNLTTGFVWDGDGFLTNQFAHPYHGSLYYTAARDNGVPYAAALAFTLFGSAQWELFAENELPSVNDLINTSVGGMAIGEGLYRLSSLVLDTEARGGERFVRELTAAGMSPVRGFNRVVRGDVTRREPTPADWRPDDLSIWGTLGYLKLGDGRPLAWGEDQFFFHAAMRYGDMYQGDIRRPFDAFDARVQFTSKESSFISHARIQGMLLKASFLSTQKDELRLGLLQQLSVVDTEAYELGSQSLEAGLLHERQLSARSKLRTALLVEGSILTGISSEHSGSDESGGRNYDYGPGLGMNLQLAYMRGDWEVLTLEAGTSHIVVLDGSGGLHEVFTGQLQVDLPVYKRLGLGSELNWFRRHSRFDTYPDVRKDAYQLRVFVSVHY</sequence>
<evidence type="ECO:0000313" key="2">
    <source>
        <dbReference type="EMBL" id="RKH62403.1"/>
    </source>
</evidence>
<dbReference type="Proteomes" id="UP000282656">
    <property type="component" value="Unassembled WGS sequence"/>
</dbReference>
<comment type="caution">
    <text evidence="2">The sequence shown here is derived from an EMBL/GenBank/DDBJ whole genome shotgun (WGS) entry which is preliminary data.</text>
</comment>
<accession>A0A3A8Q168</accession>
<name>A0A3A8Q168_9BACT</name>
<reference evidence="3" key="1">
    <citation type="submission" date="2018-09" db="EMBL/GenBank/DDBJ databases">
        <authorList>
            <person name="Livingstone P.G."/>
            <person name="Whitworth D.E."/>
        </authorList>
    </citation>
    <scope>NUCLEOTIDE SEQUENCE [LARGE SCALE GENOMIC DNA]</scope>
    <source>
        <strain evidence="3">AB047A</strain>
    </source>
</reference>
<protein>
    <submittedName>
        <fullName evidence="2">DUF3943 domain-containing protein</fullName>
    </submittedName>
</protein>
<dbReference type="AlphaFoldDB" id="A0A3A8Q168"/>
<dbReference type="InterPro" id="IPR025079">
    <property type="entry name" value="DUF3943"/>
</dbReference>
<proteinExistence type="predicted"/>
<dbReference type="EMBL" id="RAWM01000113">
    <property type="protein sequence ID" value="RKH62403.1"/>
    <property type="molecule type" value="Genomic_DNA"/>
</dbReference>
<evidence type="ECO:0000259" key="1">
    <source>
        <dbReference type="Pfam" id="PF13084"/>
    </source>
</evidence>
<dbReference type="OrthoDB" id="9808630at2"/>
<feature type="domain" description="DUF3943" evidence="1">
    <location>
        <begin position="38"/>
        <end position="143"/>
    </location>
</feature>
<dbReference type="Pfam" id="PF13084">
    <property type="entry name" value="DUF3943"/>
    <property type="match status" value="1"/>
</dbReference>
<organism evidence="2 3">
    <name type="scientific">Corallococcus interemptor</name>
    <dbReference type="NCBI Taxonomy" id="2316720"/>
    <lineage>
        <taxon>Bacteria</taxon>
        <taxon>Pseudomonadati</taxon>
        <taxon>Myxococcota</taxon>
        <taxon>Myxococcia</taxon>
        <taxon>Myxococcales</taxon>
        <taxon>Cystobacterineae</taxon>
        <taxon>Myxococcaceae</taxon>
        <taxon>Corallococcus</taxon>
    </lineage>
</organism>
<keyword evidence="3" id="KW-1185">Reference proteome</keyword>
<gene>
    <name evidence="2" type="ORF">D7X96_29855</name>
</gene>
<evidence type="ECO:0000313" key="3">
    <source>
        <dbReference type="Proteomes" id="UP000282656"/>
    </source>
</evidence>